<dbReference type="InterPro" id="IPR011991">
    <property type="entry name" value="ArsR-like_HTH"/>
</dbReference>
<dbReference type="InterPro" id="IPR036390">
    <property type="entry name" value="WH_DNA-bd_sf"/>
</dbReference>
<accession>A0ABD6DB40</accession>
<dbReference type="CDD" id="cd00090">
    <property type="entry name" value="HTH_ARSR"/>
    <property type="match status" value="1"/>
</dbReference>
<proteinExistence type="predicted"/>
<organism evidence="1 2">
    <name type="scientific">Halohasta litorea</name>
    <dbReference type="NCBI Taxonomy" id="869891"/>
    <lineage>
        <taxon>Archaea</taxon>
        <taxon>Methanobacteriati</taxon>
        <taxon>Methanobacteriota</taxon>
        <taxon>Stenosarchaea group</taxon>
        <taxon>Halobacteria</taxon>
        <taxon>Halobacteriales</taxon>
        <taxon>Haloferacaceae</taxon>
        <taxon>Halohasta</taxon>
    </lineage>
</organism>
<sequence>MSQFANVDFTMRQSGKWMSIWDDRTLEILSMEGPKTPSKISERDNIRVGSSNISRRLSKLADHNLVDHLGNGVYRITDSGHAYLAGKLDTGDSENT</sequence>
<dbReference type="SUPFAM" id="SSF46785">
    <property type="entry name" value="Winged helix' DNA-binding domain"/>
    <property type="match status" value="1"/>
</dbReference>
<comment type="caution">
    <text evidence="1">The sequence shown here is derived from an EMBL/GenBank/DDBJ whole genome shotgun (WGS) entry which is preliminary data.</text>
</comment>
<evidence type="ECO:0000313" key="2">
    <source>
        <dbReference type="Proteomes" id="UP001597052"/>
    </source>
</evidence>
<name>A0ABD6DB40_9EURY</name>
<dbReference type="Proteomes" id="UP001597052">
    <property type="component" value="Unassembled WGS sequence"/>
</dbReference>
<dbReference type="AlphaFoldDB" id="A0ABD6DB40"/>
<protein>
    <submittedName>
        <fullName evidence="1">Winged helix-turn-helix domain-containing protein</fullName>
    </submittedName>
</protein>
<gene>
    <name evidence="1" type="ORF">ACFSBW_16350</name>
</gene>
<dbReference type="RefSeq" id="WP_256397159.1">
    <property type="nucleotide sequence ID" value="NZ_JANHDJ010000006.1"/>
</dbReference>
<dbReference type="Gene3D" id="1.10.10.10">
    <property type="entry name" value="Winged helix-like DNA-binding domain superfamily/Winged helix DNA-binding domain"/>
    <property type="match status" value="1"/>
</dbReference>
<keyword evidence="2" id="KW-1185">Reference proteome</keyword>
<dbReference type="InterPro" id="IPR036388">
    <property type="entry name" value="WH-like_DNA-bd_sf"/>
</dbReference>
<reference evidence="1 2" key="1">
    <citation type="journal article" date="2019" name="Int. J. Syst. Evol. Microbiol.">
        <title>The Global Catalogue of Microorganisms (GCM) 10K type strain sequencing project: providing services to taxonomists for standard genome sequencing and annotation.</title>
        <authorList>
            <consortium name="The Broad Institute Genomics Platform"/>
            <consortium name="The Broad Institute Genome Sequencing Center for Infectious Disease"/>
            <person name="Wu L."/>
            <person name="Ma J."/>
        </authorList>
    </citation>
    <scope>NUCLEOTIDE SEQUENCE [LARGE SCALE GENOMIC DNA]</scope>
    <source>
        <strain evidence="1 2">CGMCC 1.10593</strain>
    </source>
</reference>
<evidence type="ECO:0000313" key="1">
    <source>
        <dbReference type="EMBL" id="MFD1643447.1"/>
    </source>
</evidence>
<dbReference type="EMBL" id="JBHUDM010000005">
    <property type="protein sequence ID" value="MFD1643447.1"/>
    <property type="molecule type" value="Genomic_DNA"/>
</dbReference>